<organism evidence="2 3">
    <name type="scientific">Pavo cristatus</name>
    <name type="common">Indian peafowl</name>
    <name type="synonym">Blue peafowl</name>
    <dbReference type="NCBI Taxonomy" id="9049"/>
    <lineage>
        <taxon>Eukaryota</taxon>
        <taxon>Metazoa</taxon>
        <taxon>Chordata</taxon>
        <taxon>Craniata</taxon>
        <taxon>Vertebrata</taxon>
        <taxon>Euteleostomi</taxon>
        <taxon>Archelosauria</taxon>
        <taxon>Archosauria</taxon>
        <taxon>Dinosauria</taxon>
        <taxon>Saurischia</taxon>
        <taxon>Theropoda</taxon>
        <taxon>Coelurosauria</taxon>
        <taxon>Aves</taxon>
        <taxon>Neognathae</taxon>
        <taxon>Galloanserae</taxon>
        <taxon>Galliformes</taxon>
        <taxon>Phasianidae</taxon>
        <taxon>Phasianinae</taxon>
        <taxon>Pavo</taxon>
    </lineage>
</organism>
<evidence type="ECO:0000256" key="1">
    <source>
        <dbReference type="SAM" id="MobiDB-lite"/>
    </source>
</evidence>
<dbReference type="AlphaFoldDB" id="A0A8C9EID8"/>
<evidence type="ECO:0000313" key="2">
    <source>
        <dbReference type="Ensembl" id="ENSPSTP00000001057.1"/>
    </source>
</evidence>
<protein>
    <submittedName>
        <fullName evidence="2">Uncharacterized protein</fullName>
    </submittedName>
</protein>
<keyword evidence="3" id="KW-1185">Reference proteome</keyword>
<evidence type="ECO:0000313" key="3">
    <source>
        <dbReference type="Proteomes" id="UP000694428"/>
    </source>
</evidence>
<reference evidence="2" key="1">
    <citation type="submission" date="2025-08" db="UniProtKB">
        <authorList>
            <consortium name="Ensembl"/>
        </authorList>
    </citation>
    <scope>IDENTIFICATION</scope>
</reference>
<dbReference type="Proteomes" id="UP000694428">
    <property type="component" value="Unplaced"/>
</dbReference>
<reference evidence="2" key="2">
    <citation type="submission" date="2025-09" db="UniProtKB">
        <authorList>
            <consortium name="Ensembl"/>
        </authorList>
    </citation>
    <scope>IDENTIFICATION</scope>
</reference>
<feature type="region of interest" description="Disordered" evidence="1">
    <location>
        <begin position="1"/>
        <end position="30"/>
    </location>
</feature>
<proteinExistence type="predicted"/>
<accession>A0A8C9EID8</accession>
<sequence>MLQTAIPAGGHGSAAATHSPTQRQFGDRCAEKQRSSLHNVSCPWPPRTISQAATISKVRGRRQLEQHKEMQSLGAAASQLQRHHDSYCSGSPLVLFWVVFWGALPCWHSSPHPAPWPPHTQIPITELLFLCHKGVILNCASLLGAAGIKLTENVSLPITLLKL</sequence>
<dbReference type="Ensembl" id="ENSPSTT00000001111.1">
    <property type="protein sequence ID" value="ENSPSTP00000001057.1"/>
    <property type="gene ID" value="ENSPSTG00000000859.1"/>
</dbReference>
<name>A0A8C9EID8_PAVCR</name>